<evidence type="ECO:0000256" key="1">
    <source>
        <dbReference type="ARBA" id="ARBA00004123"/>
    </source>
</evidence>
<reference evidence="3 4" key="1">
    <citation type="journal article" date="2020" name="Nat. Food">
        <title>A phased Vanilla planifolia genome enables genetic improvement of flavour and production.</title>
        <authorList>
            <person name="Hasing T."/>
            <person name="Tang H."/>
            <person name="Brym M."/>
            <person name="Khazi F."/>
            <person name="Huang T."/>
            <person name="Chambers A.H."/>
        </authorList>
    </citation>
    <scope>NUCLEOTIDE SEQUENCE [LARGE SCALE GENOMIC DNA]</scope>
    <source>
        <tissue evidence="3">Leaf</tissue>
    </source>
</reference>
<comment type="subcellular location">
    <subcellularLocation>
        <location evidence="1">Nucleus</location>
    </subcellularLocation>
</comment>
<dbReference type="OrthoDB" id="430315at2759"/>
<dbReference type="Pfam" id="PF09739">
    <property type="entry name" value="MCM_bind"/>
    <property type="match status" value="1"/>
</dbReference>
<gene>
    <name evidence="3" type="ORF">HPP92_018094</name>
</gene>
<evidence type="ECO:0000313" key="3">
    <source>
        <dbReference type="EMBL" id="KAG0466514.1"/>
    </source>
</evidence>
<comment type="caution">
    <text evidence="3">The sequence shown here is derived from an EMBL/GenBank/DDBJ whole genome shotgun (WGS) entry which is preliminary data.</text>
</comment>
<dbReference type="InterPro" id="IPR019140">
    <property type="entry name" value="MCM_complex-bd"/>
</dbReference>
<dbReference type="PANTHER" id="PTHR13489">
    <property type="entry name" value="MINI-CHROMOSOME MAINTENANCE COMPLEX-BINDING PROTEIN"/>
    <property type="match status" value="1"/>
</dbReference>
<dbReference type="AlphaFoldDB" id="A0A835QBD5"/>
<name>A0A835QBD5_VANPL</name>
<proteinExistence type="predicted"/>
<keyword evidence="4" id="KW-1185">Reference proteome</keyword>
<dbReference type="Proteomes" id="UP000636800">
    <property type="component" value="Unassembled WGS sequence"/>
</dbReference>
<dbReference type="GO" id="GO:0003682">
    <property type="term" value="F:chromatin binding"/>
    <property type="evidence" value="ECO:0007669"/>
    <property type="project" value="TreeGrafter"/>
</dbReference>
<organism evidence="3 4">
    <name type="scientific">Vanilla planifolia</name>
    <name type="common">Vanilla</name>
    <dbReference type="NCBI Taxonomy" id="51239"/>
    <lineage>
        <taxon>Eukaryota</taxon>
        <taxon>Viridiplantae</taxon>
        <taxon>Streptophyta</taxon>
        <taxon>Embryophyta</taxon>
        <taxon>Tracheophyta</taxon>
        <taxon>Spermatophyta</taxon>
        <taxon>Magnoliopsida</taxon>
        <taxon>Liliopsida</taxon>
        <taxon>Asparagales</taxon>
        <taxon>Orchidaceae</taxon>
        <taxon>Vanilloideae</taxon>
        <taxon>Vanilleae</taxon>
        <taxon>Vanilla</taxon>
    </lineage>
</organism>
<evidence type="ECO:0000256" key="2">
    <source>
        <dbReference type="ARBA" id="ARBA00023242"/>
    </source>
</evidence>
<evidence type="ECO:0000313" key="4">
    <source>
        <dbReference type="Proteomes" id="UP000636800"/>
    </source>
</evidence>
<protein>
    <recommendedName>
        <fullName evidence="5">Mini-chromosome maintenance complex-binding protein</fullName>
    </recommendedName>
</protein>
<dbReference type="GO" id="GO:0005634">
    <property type="term" value="C:nucleus"/>
    <property type="evidence" value="ECO:0007669"/>
    <property type="project" value="UniProtKB-SubCell"/>
</dbReference>
<accession>A0A835QBD5</accession>
<dbReference type="EMBL" id="JADCNL010000009">
    <property type="protein sequence ID" value="KAG0466514.1"/>
    <property type="molecule type" value="Genomic_DNA"/>
</dbReference>
<dbReference type="PANTHER" id="PTHR13489:SF0">
    <property type="entry name" value="MINI-CHROMOSOME MAINTENANCE COMPLEX-BINDING PROTEIN"/>
    <property type="match status" value="1"/>
</dbReference>
<evidence type="ECO:0008006" key="5">
    <source>
        <dbReference type="Google" id="ProtNLM"/>
    </source>
</evidence>
<sequence length="594" mass="67078">MVGLPYDCVANPIGAVRLTFEKAVAGLPDADPMLALGGKDWGVTDLFHRFLFEEDGLSRVPILDQSSIRWIMPNTLVRFRGMVQDMLGNELYIGAFKDGSTWRTNKFTDVAARPMPPSCQSCYSERLIFLSVPVPGQNQWTLDVSPPQVVQDKYEDVMSQHGEKRRRDVTFDAMELNVQHMEMDASCSKKQREDEYTFQSSHSLVKDLELEGVMQENKNHSDDASFSCLVKVYDLPEGHLKLNDVFEFIGVYTFNPELFDNDSTDHPAFDIVEDVSDHLPPTKVPRLHCLICKKLAFQDFLSVSSALQPLPNPFVEIRGSLIGHLSAILGNDEVAAQCLLLHLLSRVRGKVDVVTVGKLSLNLTGFTRESASLFGSRLNDMITSLLPFSRVIPISVDYLNKATLQPRKNNQTGRLMMGELQLAHGTHLTLDETHLQAGVLSSVGVENARMLKYLMEMQSVEYDFEFYKLDMTTDIQLLVISEGKSNILPADLVLPFHPTAYTPKTASREQLEAWRWYLANARSLNCSSGLEMQTILQDEMVAAMREDRSLGFKDLSRLLTMAQLLSVSFGEGSLTLERWQMVKELERLRKERLR</sequence>
<dbReference type="GO" id="GO:0006261">
    <property type="term" value="P:DNA-templated DNA replication"/>
    <property type="evidence" value="ECO:0007669"/>
    <property type="project" value="TreeGrafter"/>
</dbReference>
<keyword evidence="2" id="KW-0539">Nucleus</keyword>